<dbReference type="PROSITE" id="PS50041">
    <property type="entry name" value="C_TYPE_LECTIN_2"/>
    <property type="match status" value="1"/>
</dbReference>
<dbReference type="Pfam" id="PF00059">
    <property type="entry name" value="Lectin_C"/>
    <property type="match status" value="1"/>
</dbReference>
<dbReference type="SUPFAM" id="SSF56436">
    <property type="entry name" value="C-type lectin-like"/>
    <property type="match status" value="2"/>
</dbReference>
<evidence type="ECO:0000256" key="4">
    <source>
        <dbReference type="ARBA" id="ARBA00023157"/>
    </source>
</evidence>
<dbReference type="Pfam" id="PF03954">
    <property type="entry name" value="Lectin_N"/>
    <property type="match status" value="1"/>
</dbReference>
<keyword evidence="4" id="KW-1015">Disulfide bond</keyword>
<evidence type="ECO:0000313" key="9">
    <source>
        <dbReference type="Proteomes" id="UP001142489"/>
    </source>
</evidence>
<comment type="caution">
    <text evidence="8">The sequence shown here is derived from an EMBL/GenBank/DDBJ whole genome shotgun (WGS) entry which is preliminary data.</text>
</comment>
<evidence type="ECO:0000256" key="6">
    <source>
        <dbReference type="SAM" id="Phobius"/>
    </source>
</evidence>
<keyword evidence="6" id="KW-0472">Membrane</keyword>
<keyword evidence="6" id="KW-0812">Transmembrane</keyword>
<keyword evidence="9" id="KW-1185">Reference proteome</keyword>
<evidence type="ECO:0000313" key="8">
    <source>
        <dbReference type="EMBL" id="KAJ7313268.1"/>
    </source>
</evidence>
<dbReference type="PROSITE" id="PS00615">
    <property type="entry name" value="C_TYPE_LECTIN_1"/>
    <property type="match status" value="1"/>
</dbReference>
<evidence type="ECO:0000256" key="1">
    <source>
        <dbReference type="ARBA" id="ARBA00004613"/>
    </source>
</evidence>
<reference evidence="8" key="1">
    <citation type="journal article" date="2023" name="DNA Res.">
        <title>Chromosome-level genome assembly of Phrynocephalus forsythii using third-generation DNA sequencing and Hi-C analysis.</title>
        <authorList>
            <person name="Qi Y."/>
            <person name="Zhao W."/>
            <person name="Zhao Y."/>
            <person name="Niu C."/>
            <person name="Cao S."/>
            <person name="Zhang Y."/>
        </authorList>
    </citation>
    <scope>NUCLEOTIDE SEQUENCE</scope>
    <source>
        <tissue evidence="8">Muscle</tissue>
    </source>
</reference>
<keyword evidence="2" id="KW-0964">Secreted</keyword>
<dbReference type="OrthoDB" id="6337382at2759"/>
<organism evidence="8 9">
    <name type="scientific">Phrynocephalus forsythii</name>
    <dbReference type="NCBI Taxonomy" id="171643"/>
    <lineage>
        <taxon>Eukaryota</taxon>
        <taxon>Metazoa</taxon>
        <taxon>Chordata</taxon>
        <taxon>Craniata</taxon>
        <taxon>Vertebrata</taxon>
        <taxon>Euteleostomi</taxon>
        <taxon>Lepidosauria</taxon>
        <taxon>Squamata</taxon>
        <taxon>Bifurcata</taxon>
        <taxon>Unidentata</taxon>
        <taxon>Episquamata</taxon>
        <taxon>Toxicofera</taxon>
        <taxon>Iguania</taxon>
        <taxon>Acrodonta</taxon>
        <taxon>Agamidae</taxon>
        <taxon>Agaminae</taxon>
        <taxon>Phrynocephalus</taxon>
    </lineage>
</organism>
<gene>
    <name evidence="8" type="ORF">JRQ81_004552</name>
</gene>
<feature type="coiled-coil region" evidence="5">
    <location>
        <begin position="220"/>
        <end position="247"/>
    </location>
</feature>
<dbReference type="PANTHER" id="PTHR46746:SF9">
    <property type="entry name" value="CD209 ANTIGEN-LIKE PROTEIN C-LIKE"/>
    <property type="match status" value="1"/>
</dbReference>
<dbReference type="InterPro" id="IPR051379">
    <property type="entry name" value="C-type_Lectin_Receptor_IMM"/>
</dbReference>
<keyword evidence="5" id="KW-0175">Coiled coil</keyword>
<dbReference type="Gene3D" id="3.10.100.10">
    <property type="entry name" value="Mannose-Binding Protein A, subunit A"/>
    <property type="match status" value="2"/>
</dbReference>
<dbReference type="AlphaFoldDB" id="A0A9Q0XHE4"/>
<sequence>MATAIVNPSASDASPTVAADDQDFQSLDVGDENGRHIGNVPPLQRSSWRRRCPTNRLVLLLVIFCAVLTISVAILGAQGVQFKFNQRRTQEAFKSFNKTVWAGIDGLRRKRTKSGCCPKNWQSFQDSCYWFPGGSASWENAKRNCEEKNSHLVIINSPAERVGVGWSWPRSGSPMEESWVGRSFSSDLSAMETSFQSVNHTIVGALAALKEKETNDVKRLAKVDQMVKNLTEVLKEAKTQFKEHISKLRTSVHALNCHLEDVKRNQTGGRTICCPKNWLAPEEEAKADCENKDAKLVIIAGYQEQEFVAQHTKPHNTWIGLRFVGRTWKWVDGTTYTVRRIDWRPMEPDRFSESLLTGFADCAHLYRDGRWSDDHCTLSYNWVCESEKKA</sequence>
<dbReference type="EMBL" id="JAPFRF010000012">
    <property type="protein sequence ID" value="KAJ7313268.1"/>
    <property type="molecule type" value="Genomic_DNA"/>
</dbReference>
<dbReference type="SMART" id="SM00034">
    <property type="entry name" value="CLECT"/>
    <property type="match status" value="2"/>
</dbReference>
<dbReference type="InterPro" id="IPR018378">
    <property type="entry name" value="C-type_lectin_CS"/>
</dbReference>
<dbReference type="GO" id="GO:0005576">
    <property type="term" value="C:extracellular region"/>
    <property type="evidence" value="ECO:0007669"/>
    <property type="project" value="UniProtKB-SubCell"/>
</dbReference>
<dbReference type="GO" id="GO:0030246">
    <property type="term" value="F:carbohydrate binding"/>
    <property type="evidence" value="ECO:0007669"/>
    <property type="project" value="UniProtKB-KW"/>
</dbReference>
<dbReference type="PANTHER" id="PTHR46746">
    <property type="entry name" value="KILLER CELL LECTIN-LIKE RECEPTOR SUBFAMILY F MEMBER 2"/>
    <property type="match status" value="1"/>
</dbReference>
<dbReference type="Proteomes" id="UP001142489">
    <property type="component" value="Unassembled WGS sequence"/>
</dbReference>
<keyword evidence="6" id="KW-1133">Transmembrane helix</keyword>
<accession>A0A9Q0XHE4</accession>
<dbReference type="InterPro" id="IPR001304">
    <property type="entry name" value="C-type_lectin-like"/>
</dbReference>
<name>A0A9Q0XHE4_9SAUR</name>
<evidence type="ECO:0000259" key="7">
    <source>
        <dbReference type="PROSITE" id="PS50041"/>
    </source>
</evidence>
<protein>
    <recommendedName>
        <fullName evidence="7">C-type lectin domain-containing protein</fullName>
    </recommendedName>
</protein>
<comment type="subcellular location">
    <subcellularLocation>
        <location evidence="1">Secreted</location>
    </subcellularLocation>
</comment>
<dbReference type="InterPro" id="IPR016186">
    <property type="entry name" value="C-type_lectin-like/link_sf"/>
</dbReference>
<feature type="domain" description="C-type lectin" evidence="7">
    <location>
        <begin position="283"/>
        <end position="385"/>
    </location>
</feature>
<evidence type="ECO:0000256" key="2">
    <source>
        <dbReference type="ARBA" id="ARBA00022525"/>
    </source>
</evidence>
<proteinExistence type="predicted"/>
<evidence type="ECO:0000256" key="5">
    <source>
        <dbReference type="SAM" id="Coils"/>
    </source>
</evidence>
<feature type="transmembrane region" description="Helical" evidence="6">
    <location>
        <begin position="57"/>
        <end position="77"/>
    </location>
</feature>
<keyword evidence="3" id="KW-0430">Lectin</keyword>
<dbReference type="InterPro" id="IPR016187">
    <property type="entry name" value="CTDL_fold"/>
</dbReference>
<evidence type="ECO:0000256" key="3">
    <source>
        <dbReference type="ARBA" id="ARBA00022734"/>
    </source>
</evidence>